<proteinExistence type="predicted"/>
<evidence type="ECO:0000313" key="2">
    <source>
        <dbReference type="Proteomes" id="UP000516437"/>
    </source>
</evidence>
<dbReference type="Proteomes" id="UP000516437">
    <property type="component" value="Chromosome 7"/>
</dbReference>
<comment type="caution">
    <text evidence="1">The sequence shown here is derived from an EMBL/GenBank/DDBJ whole genome shotgun (WGS) entry which is preliminary data.</text>
</comment>
<name>A0A6A1V2T7_9ROSI</name>
<dbReference type="AlphaFoldDB" id="A0A6A1V2T7"/>
<organism evidence="1 2">
    <name type="scientific">Morella rubra</name>
    <name type="common">Chinese bayberry</name>
    <dbReference type="NCBI Taxonomy" id="262757"/>
    <lineage>
        <taxon>Eukaryota</taxon>
        <taxon>Viridiplantae</taxon>
        <taxon>Streptophyta</taxon>
        <taxon>Embryophyta</taxon>
        <taxon>Tracheophyta</taxon>
        <taxon>Spermatophyta</taxon>
        <taxon>Magnoliopsida</taxon>
        <taxon>eudicotyledons</taxon>
        <taxon>Gunneridae</taxon>
        <taxon>Pentapetalae</taxon>
        <taxon>rosids</taxon>
        <taxon>fabids</taxon>
        <taxon>Fagales</taxon>
        <taxon>Myricaceae</taxon>
        <taxon>Morella</taxon>
    </lineage>
</organism>
<dbReference type="PANTHER" id="PTHR34724:SF4">
    <property type="entry name" value="EXPRESSED PROTEIN"/>
    <property type="match status" value="1"/>
</dbReference>
<keyword evidence="2" id="KW-1185">Reference proteome</keyword>
<accession>A0A6A1V2T7</accession>
<dbReference type="EMBL" id="RXIC02000025">
    <property type="protein sequence ID" value="KAB1207019.1"/>
    <property type="molecule type" value="Genomic_DNA"/>
</dbReference>
<gene>
    <name evidence="1" type="ORF">CJ030_MR7G008064</name>
</gene>
<reference evidence="1 2" key="1">
    <citation type="journal article" date="2019" name="Plant Biotechnol. J.">
        <title>The red bayberry genome and genetic basis of sex determination.</title>
        <authorList>
            <person name="Jia H.M."/>
            <person name="Jia H.J."/>
            <person name="Cai Q.L."/>
            <person name="Wang Y."/>
            <person name="Zhao H.B."/>
            <person name="Yang W.F."/>
            <person name="Wang G.Y."/>
            <person name="Li Y.H."/>
            <person name="Zhan D.L."/>
            <person name="Shen Y.T."/>
            <person name="Niu Q.F."/>
            <person name="Chang L."/>
            <person name="Qiu J."/>
            <person name="Zhao L."/>
            <person name="Xie H.B."/>
            <person name="Fu W.Y."/>
            <person name="Jin J."/>
            <person name="Li X.W."/>
            <person name="Jiao Y."/>
            <person name="Zhou C.C."/>
            <person name="Tu T."/>
            <person name="Chai C.Y."/>
            <person name="Gao J.L."/>
            <person name="Fan L.J."/>
            <person name="van de Weg E."/>
            <person name="Wang J.Y."/>
            <person name="Gao Z.S."/>
        </authorList>
    </citation>
    <scope>NUCLEOTIDE SEQUENCE [LARGE SCALE GENOMIC DNA]</scope>
    <source>
        <tissue evidence="1">Leaves</tissue>
    </source>
</reference>
<dbReference type="OrthoDB" id="88410at2759"/>
<sequence>MPKRRSPLSSVSDGRGATCGKTTWGSCGSHVASVYKRVPEGQRCNCRDWPGVKVGDDAAGESEPSPTCAIL</sequence>
<evidence type="ECO:0000313" key="1">
    <source>
        <dbReference type="EMBL" id="KAB1207019.1"/>
    </source>
</evidence>
<dbReference type="PANTHER" id="PTHR34724">
    <property type="entry name" value="OS12G0596101 PROTEIN"/>
    <property type="match status" value="1"/>
</dbReference>
<protein>
    <submittedName>
        <fullName evidence="1">Uncharacterized protein</fullName>
    </submittedName>
</protein>